<proteinExistence type="predicted"/>
<evidence type="ECO:0000256" key="10">
    <source>
        <dbReference type="ARBA" id="ARBA00023125"/>
    </source>
</evidence>
<dbReference type="SMR" id="J3Z3W4"/>
<dbReference type="PROSITE" id="PS51785">
    <property type="entry name" value="EXOI_C"/>
    <property type="match status" value="1"/>
</dbReference>
<keyword evidence="10" id="KW-0238">DNA-binding</keyword>
<evidence type="ECO:0000256" key="3">
    <source>
        <dbReference type="ARBA" id="ARBA00019900"/>
    </source>
</evidence>
<keyword evidence="20" id="KW-1185">Reference proteome</keyword>
<gene>
    <name evidence="19" type="ORF">A359_05320</name>
</gene>
<dbReference type="PATRIC" id="fig|1199245.3.peg.647"/>
<feature type="binding site" evidence="16">
    <location>
        <position position="14"/>
    </location>
    <ligand>
        <name>Mg(2+)</name>
        <dbReference type="ChEBI" id="CHEBI:18420"/>
        <label>1</label>
    </ligand>
</feature>
<dbReference type="HOGENOM" id="CLU_043508_1_1_6"/>
<dbReference type="Gene3D" id="1.10.287.1240">
    <property type="match status" value="1"/>
</dbReference>
<dbReference type="Gene3D" id="3.30.420.10">
    <property type="entry name" value="Ribonuclease H-like superfamily/Ribonuclease H"/>
    <property type="match status" value="1"/>
</dbReference>
<dbReference type="RefSeq" id="WP_014888222.1">
    <property type="nucleotide sequence ID" value="NC_018419.1"/>
</dbReference>
<dbReference type="Pfam" id="PF08411">
    <property type="entry name" value="ExoI_SH3"/>
    <property type="match status" value="1"/>
</dbReference>
<feature type="domain" description="ExoI SH3-like" evidence="17">
    <location>
        <begin position="201"/>
        <end position="354"/>
    </location>
</feature>
<dbReference type="SUPFAM" id="SSF53098">
    <property type="entry name" value="Ribonuclease H-like"/>
    <property type="match status" value="1"/>
</dbReference>
<feature type="binding site" evidence="16">
    <location>
        <position position="185"/>
    </location>
    <ligand>
        <name>Mg(2+)</name>
        <dbReference type="ChEBI" id="CHEBI:18420"/>
        <label>2</label>
    </ligand>
</feature>
<keyword evidence="6 14" id="KW-0227">DNA damage</keyword>
<evidence type="ECO:0000256" key="12">
    <source>
        <dbReference type="ARBA" id="ARBA00046035"/>
    </source>
</evidence>
<comment type="function">
    <text evidence="12">Degrades single-stranded DNA (ssDNA) in a highly processive manner. Also functions as a DNA deoxyribophosphodiesterase that releases deoxyribose-phosphate moieties following the cleavage of DNA at an apurinic/apyrimidinic (AP) site by either an AP endonuclease or AP lyase.</text>
</comment>
<dbReference type="Gene3D" id="1.20.1280.70">
    <property type="entry name" value="Exonuclease ExoI, domain 3"/>
    <property type="match status" value="1"/>
</dbReference>
<feature type="binding site" evidence="15">
    <location>
        <position position="164"/>
    </location>
    <ligand>
        <name>substrate</name>
    </ligand>
</feature>
<dbReference type="EMBL" id="CP003546">
    <property type="protein sequence ID" value="AFP84924.1"/>
    <property type="molecule type" value="Genomic_DNA"/>
</dbReference>
<dbReference type="EC" id="3.1.11.1" evidence="2 14"/>
<accession>J3Z3W4</accession>
<comment type="subunit">
    <text evidence="13">Monomer. Interacts with ssb (via C-terminus); this interaction stimulates the exonuclease activity by recruiting the enzyme to its substrate.</text>
</comment>
<dbReference type="GO" id="GO:0046872">
    <property type="term" value="F:metal ion binding"/>
    <property type="evidence" value="ECO:0007669"/>
    <property type="project" value="UniProtKB-KW"/>
</dbReference>
<dbReference type="InterPro" id="IPR013520">
    <property type="entry name" value="Ribonucl_H"/>
</dbReference>
<dbReference type="GO" id="GO:0006281">
    <property type="term" value="P:DNA repair"/>
    <property type="evidence" value="ECO:0007669"/>
    <property type="project" value="UniProtKB-KW"/>
</dbReference>
<evidence type="ECO:0000313" key="19">
    <source>
        <dbReference type="EMBL" id="AFP84924.1"/>
    </source>
</evidence>
<dbReference type="PROSITE" id="PS51784">
    <property type="entry name" value="EXOI_SH3"/>
    <property type="match status" value="1"/>
</dbReference>
<dbReference type="FunFam" id="3.30.1520.20:FF:000001">
    <property type="entry name" value="Exodeoxyribonuclease I"/>
    <property type="match status" value="1"/>
</dbReference>
<dbReference type="Pfam" id="PF00929">
    <property type="entry name" value="RNase_T"/>
    <property type="match status" value="1"/>
</dbReference>
<dbReference type="Gene3D" id="3.30.1520.20">
    <property type="entry name" value="Exonuclease ExoI, domain 2"/>
    <property type="match status" value="1"/>
</dbReference>
<dbReference type="InterPro" id="IPR034747">
    <property type="entry name" value="EXOI_SH3"/>
</dbReference>
<evidence type="ECO:0000256" key="6">
    <source>
        <dbReference type="ARBA" id="ARBA00022763"/>
    </source>
</evidence>
<dbReference type="GO" id="GO:0008310">
    <property type="term" value="F:single-stranded DNA 3'-5' DNA exonuclease activity"/>
    <property type="evidence" value="ECO:0007669"/>
    <property type="project" value="UniProtKB-EC"/>
</dbReference>
<sequence>MANSLSKPTFLVHDYETFGTHPALDRPAQFASIRTDSQFKTLDKPKILFCRPANDYLPEPEAVLMTGITPQKALQDGVTEAEFARCIYLLFNVAGTCILGYNNVCFDDEITRNLFFRNFYDPYGWSWKHGNSRWDILNVVRACYALRPEGVAWPLNTEGLPSFRLKHLTRANNIEHTNAHDAMTDVYATLEVAKLIRLAQPKLFNYLYRHRGKHQLKKLINIRQMTPLVHVSGLFGAARGNTAWIAPLAWHPNNPNALIVCDLSGDTRALADCNSEMLRTRLYTRRAELGSNPAVPLQLVHLNKCPVLAPANTLRRIDAERLGIHREHCLETLQWLKSRPEVKKKVISIFSENTSFISSSNVDTTLYDGFFSDADYAMMSILQTTSPEHLHSLDLSCVDPRLTPLLFRYRARNFPHTLNHDEQLRWLEHRKTLLTEQRRKDYVKELVRLYQIHSRNVKKAQLLRALFDYLEIL</sequence>
<keyword evidence="4 14" id="KW-0540">Nuclease</keyword>
<evidence type="ECO:0000256" key="7">
    <source>
        <dbReference type="ARBA" id="ARBA00022801"/>
    </source>
</evidence>
<evidence type="ECO:0000313" key="20">
    <source>
        <dbReference type="Proteomes" id="UP000003936"/>
    </source>
</evidence>
<evidence type="ECO:0000256" key="9">
    <source>
        <dbReference type="ARBA" id="ARBA00022842"/>
    </source>
</evidence>
<dbReference type="FunFam" id="1.20.1280.70:FF:000001">
    <property type="entry name" value="Exodeoxyribonuclease I"/>
    <property type="match status" value="1"/>
</dbReference>
<keyword evidence="9 16" id="KW-0460">Magnesium</keyword>
<evidence type="ECO:0000256" key="15">
    <source>
        <dbReference type="PIRSR" id="PIRSR000977-1"/>
    </source>
</evidence>
<comment type="catalytic activity">
    <reaction evidence="1 14">
        <text>Exonucleolytic cleavage in the 3'- to 5'-direction to yield nucleoside 5'-phosphates.</text>
        <dbReference type="EC" id="3.1.11.1"/>
    </reaction>
</comment>
<dbReference type="InterPro" id="IPR013620">
    <property type="entry name" value="Exonuc_1_SH3"/>
</dbReference>
<dbReference type="AlphaFoldDB" id="J3Z3W4"/>
<evidence type="ECO:0000256" key="16">
    <source>
        <dbReference type="PIRSR" id="PIRSR000977-2"/>
    </source>
</evidence>
<dbReference type="PANTHER" id="PTHR11046">
    <property type="entry name" value="OLIGORIBONUCLEASE, MITOCHONDRIAL"/>
    <property type="match status" value="1"/>
</dbReference>
<evidence type="ECO:0000256" key="8">
    <source>
        <dbReference type="ARBA" id="ARBA00022839"/>
    </source>
</evidence>
<dbReference type="CDD" id="cd06138">
    <property type="entry name" value="ExoI_N"/>
    <property type="match status" value="1"/>
</dbReference>
<evidence type="ECO:0000256" key="2">
    <source>
        <dbReference type="ARBA" id="ARBA00012108"/>
    </source>
</evidence>
<evidence type="ECO:0000256" key="14">
    <source>
        <dbReference type="PIRNR" id="PIRNR000977"/>
    </source>
</evidence>
<dbReference type="InterPro" id="IPR036397">
    <property type="entry name" value="RNaseH_sf"/>
</dbReference>
<evidence type="ECO:0000259" key="17">
    <source>
        <dbReference type="PROSITE" id="PS51784"/>
    </source>
</evidence>
<evidence type="ECO:0000259" key="18">
    <source>
        <dbReference type="PROSITE" id="PS51785"/>
    </source>
</evidence>
<dbReference type="InterPro" id="IPR038649">
    <property type="entry name" value="EXOI_SH3_sf"/>
</dbReference>
<keyword evidence="8 14" id="KW-0269">Exonuclease</keyword>
<feature type="binding site" evidence="16">
    <location>
        <position position="16"/>
    </location>
    <ligand>
        <name>Mg(2+)</name>
        <dbReference type="ChEBI" id="CHEBI:18420"/>
        <label>2</label>
    </ligand>
</feature>
<dbReference type="InterPro" id="IPR012337">
    <property type="entry name" value="RNaseH-like_sf"/>
</dbReference>
<evidence type="ECO:0000256" key="5">
    <source>
        <dbReference type="ARBA" id="ARBA00022723"/>
    </source>
</evidence>
<comment type="cofactor">
    <cofactor evidence="16">
        <name>Mg(2+)</name>
        <dbReference type="ChEBI" id="CHEBI:18420"/>
    </cofactor>
    <text evidence="16">Binds 2 Mg(2+) ions per monomer.</text>
</comment>
<evidence type="ECO:0000256" key="1">
    <source>
        <dbReference type="ARBA" id="ARBA00000563"/>
    </source>
</evidence>
<dbReference type="InterPro" id="IPR023607">
    <property type="entry name" value="Exodeoxyribonuclease_I"/>
</dbReference>
<dbReference type="InterPro" id="IPR022894">
    <property type="entry name" value="Oligoribonuclease"/>
</dbReference>
<dbReference type="FunFam" id="3.30.420.10:FF:000033">
    <property type="entry name" value="Exodeoxyribonuclease I"/>
    <property type="match status" value="1"/>
</dbReference>
<dbReference type="NCBIfam" id="NF008746">
    <property type="entry name" value="PRK11779.1"/>
    <property type="match status" value="1"/>
</dbReference>
<dbReference type="OrthoDB" id="9763470at2"/>
<evidence type="ECO:0000256" key="11">
    <source>
        <dbReference type="ARBA" id="ARBA00023204"/>
    </source>
</evidence>
<dbReference type="KEGG" id="sect:A359_05320"/>
<keyword evidence="11 14" id="KW-0234">DNA repair</keyword>
<evidence type="ECO:0000256" key="4">
    <source>
        <dbReference type="ARBA" id="ARBA00022722"/>
    </source>
</evidence>
<dbReference type="STRING" id="1199245.A359_05320"/>
<evidence type="ECO:0000256" key="13">
    <source>
        <dbReference type="ARBA" id="ARBA00046792"/>
    </source>
</evidence>
<keyword evidence="7 14" id="KW-0378">Hydrolase</keyword>
<dbReference type="PANTHER" id="PTHR11046:SF11">
    <property type="entry name" value="EXODEOXYRIBONUCLEASE I"/>
    <property type="match status" value="1"/>
</dbReference>
<feature type="binding site" evidence="15">
    <location>
        <position position="16"/>
    </location>
    <ligand>
        <name>substrate</name>
    </ligand>
</feature>
<reference evidence="19 20" key="1">
    <citation type="journal article" date="2012" name="Mol. Biol. Evol.">
        <title>Genome reduction and co-evolution between the primary and secondary bacterial symbionts of psyllids.</title>
        <authorList>
            <person name="Sloan D.B."/>
            <person name="Moran N.A."/>
        </authorList>
    </citation>
    <scope>NUCLEOTIDE SEQUENCE [LARGE SCALE GENOMIC DNA]</scope>
    <source>
        <strain evidence="19">Ceuc_S</strain>
    </source>
</reference>
<organism evidence="19 20">
    <name type="scientific">secondary endosymbiont of Ctenarytaina eucalypti</name>
    <dbReference type="NCBI Taxonomy" id="1199245"/>
    <lineage>
        <taxon>Bacteria</taxon>
        <taxon>Pseudomonadati</taxon>
        <taxon>Pseudomonadota</taxon>
        <taxon>Gammaproteobacteria</taxon>
        <taxon>Enterobacterales</taxon>
        <taxon>Enterobacteriaceae</taxon>
        <taxon>aphid secondary symbionts</taxon>
    </lineage>
</organism>
<keyword evidence="5 16" id="KW-0479">Metal-binding</keyword>
<feature type="domain" description="ExoI C-terminal" evidence="18">
    <location>
        <begin position="358"/>
        <end position="473"/>
    </location>
</feature>
<dbReference type="GO" id="GO:0000175">
    <property type="term" value="F:3'-5'-RNA exonuclease activity"/>
    <property type="evidence" value="ECO:0007669"/>
    <property type="project" value="InterPro"/>
</dbReference>
<dbReference type="Proteomes" id="UP000003936">
    <property type="component" value="Chromosome"/>
</dbReference>
<dbReference type="PIRSF" id="PIRSF000977">
    <property type="entry name" value="Exodeoxyribonuclease_I"/>
    <property type="match status" value="1"/>
</dbReference>
<protein>
    <recommendedName>
        <fullName evidence="3 14">Exodeoxyribonuclease I</fullName>
        <ecNumber evidence="2 14">3.1.11.1</ecNumber>
    </recommendedName>
</protein>
<dbReference type="InterPro" id="IPR058561">
    <property type="entry name" value="Exonuc_1_C"/>
</dbReference>
<dbReference type="Pfam" id="PF26016">
    <property type="entry name" value="ExoI_C"/>
    <property type="match status" value="1"/>
</dbReference>
<name>J3Z3W4_9ENTR</name>
<dbReference type="GO" id="GO:0003677">
    <property type="term" value="F:DNA binding"/>
    <property type="evidence" value="ECO:0007669"/>
    <property type="project" value="UniProtKB-KW"/>
</dbReference>